<dbReference type="Proteomes" id="UP000000517">
    <property type="component" value="Chromosome"/>
</dbReference>
<dbReference type="GO" id="GO:0120147">
    <property type="term" value="F:formylglycine-generating oxidase activity"/>
    <property type="evidence" value="ECO:0007669"/>
    <property type="project" value="TreeGrafter"/>
</dbReference>
<dbReference type="EMBL" id="CP002158">
    <property type="protein sequence ID" value="ADL26180.1"/>
    <property type="molecule type" value="Genomic_DNA"/>
</dbReference>
<dbReference type="eggNOG" id="COG1262">
    <property type="taxonomic scope" value="Bacteria"/>
</dbReference>
<evidence type="ECO:0000259" key="1">
    <source>
        <dbReference type="Pfam" id="PF03781"/>
    </source>
</evidence>
<gene>
    <name evidence="2" type="ordered locus">FSU_3146</name>
</gene>
<dbReference type="AlphaFoldDB" id="D9S8D7"/>
<dbReference type="InterPro" id="IPR005532">
    <property type="entry name" value="SUMF_dom"/>
</dbReference>
<dbReference type="KEGG" id="fsc:FSU_3146"/>
<dbReference type="SUPFAM" id="SSF56436">
    <property type="entry name" value="C-type lectin-like"/>
    <property type="match status" value="1"/>
</dbReference>
<dbReference type="Pfam" id="PF03781">
    <property type="entry name" value="FGE-sulfatase"/>
    <property type="match status" value="1"/>
</dbReference>
<dbReference type="NCBIfam" id="TIGR02171">
    <property type="entry name" value="Fb_sc_TIGR02171"/>
    <property type="match status" value="1"/>
</dbReference>
<dbReference type="InterPro" id="IPR051043">
    <property type="entry name" value="Sulfatase_Mod_Factor_Kinase"/>
</dbReference>
<dbReference type="InterPro" id="IPR022277">
    <property type="entry name" value="CHP02171_FIBSS"/>
</dbReference>
<dbReference type="InterPro" id="IPR016187">
    <property type="entry name" value="CTDL_fold"/>
</dbReference>
<proteinExistence type="predicted"/>
<dbReference type="PROSITE" id="PS51257">
    <property type="entry name" value="PROKAR_LIPOPROTEIN"/>
    <property type="match status" value="1"/>
</dbReference>
<dbReference type="PANTHER" id="PTHR23150:SF19">
    <property type="entry name" value="FORMYLGLYCINE-GENERATING ENZYME"/>
    <property type="match status" value="1"/>
</dbReference>
<accession>D9S8D7</accession>
<dbReference type="SUPFAM" id="SSF82171">
    <property type="entry name" value="DPP6 N-terminal domain-like"/>
    <property type="match status" value="1"/>
</dbReference>
<evidence type="ECO:0000313" key="2">
    <source>
        <dbReference type="EMBL" id="ADL26180.1"/>
    </source>
</evidence>
<sequence>MYERRGEIMRYLIAILLVSLYACTDSNSTYGFESDVVKTVEDSLSGMLRVSGNVTAHLGTNDITAKATERPQMDVLLTYDFSIGKSEVTCGDFNALMKPATGLKVKCITNMYPATDVTYYDAALYANERSKSEGMDTAYTYVGTQFDHEKHCTNLDGFAFHPEVKAYRLPTEAEWSLVAQSYKKHAGGWTSENSDYTLHEVCNKYDSQTNVCDMIGNAMEWVNDWYGEFLDTTLTNYVGSPDAGMFGMRVVKGGSYKNAASSIHIYNRGDVYPVTCSSHVDYVGFRLAYGSIPDAVWLGSNGHPATSRVVSLINSTAIRSQTGTYKVKLAFRDDLTGNLAYIDYSSGASVVNEIVDNIPVYHPEISPDGKKVAFCTNIEGLSGKSEIYVRDLNTSGTNLVKLDVESAAIPRWRVLENGDTVITYVTDVSNNKDDATFKAASTWQVKFADGKFGKPEKLFDGAYHGGVSEDDRLAVTGARLLRARVAKAGSTVMSDAVDTIWYKDGDEAEQACNASLAKDSSKRTLFLDFGGKTGQAFAETKYAVHERLLIVDSTGALVQSIGAPSGFTFDHSEWASGVRNIAVATLTNVNGAHTKIALINLSKNEIIELAEGDELWHPCLWVKKDFDLNDDLQLNLDSAGVYYREGQDWAHISMGYKMSLLWRYRNDVEILCVGSSRTENSVVVTSITAGFALNTGHSGNDMNASLYVAENYGLNHLNKLKSIVVSLDLDLWHNSTEYTEILIATTPGFVYDASHGFWTSGLPDGFLDAVALSSQYSDVARTIYEPSRGFFSADGSGWGTASVELDSNWHGDAGMQKIEWNIKRLKDFIVKTEPLGVNIVGVIFPQNPGYRNTGSWGRYGPRRSVAKDIMDSLNKFQKQYPHFHVLDENKNGEHDYADDCAVNTDHLSLIGAAKVTGRIDSLLKTLK</sequence>
<reference evidence="3" key="1">
    <citation type="submission" date="2010-08" db="EMBL/GenBank/DDBJ databases">
        <title>Complete sequence of Fibrobacter succinogenes subsp. succinogenes S85.</title>
        <authorList>
            <person name="Durkin A.S."/>
            <person name="Nelson K.E."/>
            <person name="Morrison M."/>
            <person name="Forsberg C.W."/>
            <person name="Wilson D.B."/>
            <person name="Russell J.B."/>
            <person name="Cann I.K.O."/>
            <person name="Mackie R.I."/>
            <person name="White B.A."/>
        </authorList>
    </citation>
    <scope>NUCLEOTIDE SEQUENCE [LARGE SCALE GENOMIC DNA]</scope>
    <source>
        <strain evidence="3">ATCC 19169 / S85</strain>
    </source>
</reference>
<organism evidence="2 3">
    <name type="scientific">Fibrobacter succinogenes (strain ATCC 19169 / S85)</name>
    <dbReference type="NCBI Taxonomy" id="59374"/>
    <lineage>
        <taxon>Bacteria</taxon>
        <taxon>Pseudomonadati</taxon>
        <taxon>Fibrobacterota</taxon>
        <taxon>Fibrobacteria</taxon>
        <taxon>Fibrobacterales</taxon>
        <taxon>Fibrobacteraceae</taxon>
        <taxon>Fibrobacter</taxon>
    </lineage>
</organism>
<dbReference type="STRING" id="59374.FSU_3146"/>
<dbReference type="Gene3D" id="3.90.1580.10">
    <property type="entry name" value="paralog of FGE (formylglycine-generating enzyme)"/>
    <property type="match status" value="1"/>
</dbReference>
<dbReference type="InterPro" id="IPR011042">
    <property type="entry name" value="6-blade_b-propeller_TolB-like"/>
</dbReference>
<name>D9S8D7_FIBSS</name>
<dbReference type="HOGENOM" id="CLU_320731_0_0_0"/>
<dbReference type="PANTHER" id="PTHR23150">
    <property type="entry name" value="SULFATASE MODIFYING FACTOR 1, 2"/>
    <property type="match status" value="1"/>
</dbReference>
<dbReference type="InterPro" id="IPR042095">
    <property type="entry name" value="SUMF_sf"/>
</dbReference>
<feature type="domain" description="Sulfatase-modifying factor enzyme-like" evidence="1">
    <location>
        <begin position="47"/>
        <end position="288"/>
    </location>
</feature>
<evidence type="ECO:0000313" key="3">
    <source>
        <dbReference type="Proteomes" id="UP000000517"/>
    </source>
</evidence>
<protein>
    <submittedName>
        <fullName evidence="2">Conserved domain protein</fullName>
    </submittedName>
</protein>
<dbReference type="Gene3D" id="2.120.10.30">
    <property type="entry name" value="TolB, C-terminal domain"/>
    <property type="match status" value="1"/>
</dbReference>